<proteinExistence type="predicted"/>
<keyword evidence="3" id="KW-1185">Reference proteome</keyword>
<evidence type="ECO:0000313" key="2">
    <source>
        <dbReference type="EMBL" id="AQS46675.1"/>
    </source>
</evidence>
<dbReference type="Proteomes" id="UP000185622">
    <property type="component" value="Chromosome"/>
</dbReference>
<dbReference type="InterPro" id="IPR050464">
    <property type="entry name" value="Zeta_carotene_desat/Oxidored"/>
</dbReference>
<dbReference type="InterPro" id="IPR002937">
    <property type="entry name" value="Amino_oxidase"/>
</dbReference>
<accession>A0ABM6IDC5</accession>
<dbReference type="EMBL" id="CP019437">
    <property type="protein sequence ID" value="AQS46675.1"/>
    <property type="molecule type" value="Genomic_DNA"/>
</dbReference>
<evidence type="ECO:0000313" key="3">
    <source>
        <dbReference type="Proteomes" id="UP000185622"/>
    </source>
</evidence>
<dbReference type="Gene3D" id="1.10.405.20">
    <property type="match status" value="1"/>
</dbReference>
<dbReference type="RefSeq" id="WP_075775157.1">
    <property type="nucleotide sequence ID" value="NZ_CP019437.1"/>
</dbReference>
<evidence type="ECO:0000259" key="1">
    <source>
        <dbReference type="Pfam" id="PF01593"/>
    </source>
</evidence>
<dbReference type="SUPFAM" id="SSF51905">
    <property type="entry name" value="FAD/NAD(P)-binding domain"/>
    <property type="match status" value="1"/>
</dbReference>
<dbReference type="InterPro" id="IPR036188">
    <property type="entry name" value="FAD/NAD-bd_sf"/>
</dbReference>
<gene>
    <name evidence="2" type="ORF">BMG03_01790</name>
</gene>
<reference evidence="2 3" key="1">
    <citation type="submission" date="2017-01" db="EMBL/GenBank/DDBJ databases">
        <title>The complete genome sequence of a sulfur-oxidizing marine bacterium Thioclava sp. 25B10_4T.</title>
        <authorList>
            <person name="Liu Y."/>
            <person name="Lai Q."/>
            <person name="Shao Z."/>
        </authorList>
    </citation>
    <scope>NUCLEOTIDE SEQUENCE [LARGE SCALE GENOMIC DNA]</scope>
    <source>
        <strain evidence="2 3">25B10_4</strain>
    </source>
</reference>
<dbReference type="PANTHER" id="PTHR42923:SF17">
    <property type="entry name" value="AMINE OXIDASE DOMAIN-CONTAINING PROTEIN"/>
    <property type="match status" value="1"/>
</dbReference>
<sequence length="436" mass="49000">MSFDAVHPQAQRIAIIGSGISGLAAAWQLAPQNRVTVYEAEPRLGGHSRTIVAGRNGDQPVDTGFIVFNYANYPHLTRLFSELDVPVEKSDMSFGVTIDQGRLEYALRDLNSLVAQKRNLARPGFLRMVADIAKFNAKAVSVAQSDDVTIDGLLDELNLGDWFRRYYLLPICGAIWSTPADQIGAFPAKSLLRFFENHALLSATGQHQWWTVSGGSIEYVKRLEAALRLRGVEFRTGTPVTAIKRERNSVAILAEKALPDQFDQVIIATHSDQALKLLAKPTPQEQAALSAVRYQPNDVYLHRDEAQMPRRRACWSSWVYQAQTRASETRLGVTYWMNKLQNIPERDPLFVTLNPDTPIAEEKIYDHEVFWHPVFDRAALRAQGEIQAIQGLNRTWFAGAWLRHGFHEDGFASAVRVARELNRGAQPQIKFEKVPA</sequence>
<feature type="domain" description="Amine oxidase" evidence="1">
    <location>
        <begin position="20"/>
        <end position="296"/>
    </location>
</feature>
<protein>
    <submittedName>
        <fullName evidence="2">Cyclopropane-fatty-acyl-phospholipid synthase</fullName>
    </submittedName>
</protein>
<dbReference type="Gene3D" id="3.30.70.1990">
    <property type="match status" value="1"/>
</dbReference>
<dbReference type="Gene3D" id="3.50.50.60">
    <property type="entry name" value="FAD/NAD(P)-binding domain"/>
    <property type="match status" value="1"/>
</dbReference>
<name>A0ABM6IDC5_9RHOB</name>
<dbReference type="Pfam" id="PF01593">
    <property type="entry name" value="Amino_oxidase"/>
    <property type="match status" value="1"/>
</dbReference>
<organism evidence="2 3">
    <name type="scientific">Thioclava nitratireducens</name>
    <dbReference type="NCBI Taxonomy" id="1915078"/>
    <lineage>
        <taxon>Bacteria</taxon>
        <taxon>Pseudomonadati</taxon>
        <taxon>Pseudomonadota</taxon>
        <taxon>Alphaproteobacteria</taxon>
        <taxon>Rhodobacterales</taxon>
        <taxon>Paracoccaceae</taxon>
        <taxon>Thioclava</taxon>
    </lineage>
</organism>
<dbReference type="PANTHER" id="PTHR42923">
    <property type="entry name" value="PROTOPORPHYRINOGEN OXIDASE"/>
    <property type="match status" value="1"/>
</dbReference>